<keyword evidence="2" id="KW-1185">Reference proteome</keyword>
<reference evidence="3" key="1">
    <citation type="submission" date="2025-08" db="UniProtKB">
        <authorList>
            <consortium name="RefSeq"/>
        </authorList>
    </citation>
    <scope>IDENTIFICATION</scope>
    <source>
        <strain evidence="3">Aabys</strain>
        <tissue evidence="3">Whole body</tissue>
    </source>
</reference>
<feature type="region of interest" description="Disordered" evidence="1">
    <location>
        <begin position="101"/>
        <end position="126"/>
    </location>
</feature>
<dbReference type="Pfam" id="PF15991">
    <property type="entry name" value="G_path_suppress"/>
    <property type="match status" value="1"/>
</dbReference>
<feature type="compositionally biased region" description="Low complexity" evidence="1">
    <location>
        <begin position="441"/>
        <end position="451"/>
    </location>
</feature>
<sequence length="459" mass="51623">MSNTQRVAVNCFTHVIPPSKKIALLRRLLKAEEFNIFLYKFVDKIVKITEKKFNSKMPPASGSNSATNAAAVQAKAAEREEKLRGALKSFILKERQRKKEEFEAKLEESRQRKEREARERENDITLEETRGQITKLEQKLTELHNQKEKLSLQLKKVLDEDENRKKQQKDNETMYAMQALQAQTTSAPQQQVFLPPARVQHHQQIPVLTKPPNNPPVKRGRSPSPTQQGYYKQTNYNPPKHDERRGADSARVLWNKYPTPGTLFYQTASNAPPPPQQAPPDSRGPAIIYAPYNLPLRQGYHLELPPGSSMPGPKSDAPGQKPTQVYHINLDQPPSSQPGGGVNSSIQSQKPQITMEKISDRYHVEVKHDSHGGPQPTHQLSESVVYIPNLPLHPNVMQISGGAPPPQSTKPGSGIQGYAPGRGPVGHETQMSRQQQITVMPGQPGQQPQQPMHYPRRMF</sequence>
<dbReference type="GeneID" id="131804572"/>
<dbReference type="PANTHER" id="PTHR22654:SF2">
    <property type="entry name" value="G PROTEIN PATHWAY SUPPRESSOR 2"/>
    <property type="match status" value="1"/>
</dbReference>
<gene>
    <name evidence="3" type="primary">LOC131804572</name>
</gene>
<proteinExistence type="predicted"/>
<protein>
    <submittedName>
        <fullName evidence="3">Trithorax group protein osa-like</fullName>
    </submittedName>
</protein>
<feature type="compositionally biased region" description="Polar residues" evidence="1">
    <location>
        <begin position="429"/>
        <end position="438"/>
    </location>
</feature>
<evidence type="ECO:0000313" key="2">
    <source>
        <dbReference type="Proteomes" id="UP001652621"/>
    </source>
</evidence>
<dbReference type="Proteomes" id="UP001652621">
    <property type="component" value="Unplaced"/>
</dbReference>
<feature type="region of interest" description="Disordered" evidence="1">
    <location>
        <begin position="198"/>
        <end position="246"/>
    </location>
</feature>
<dbReference type="InterPro" id="IPR026094">
    <property type="entry name" value="GPS2"/>
</dbReference>
<dbReference type="RefSeq" id="XP_058983595.1">
    <property type="nucleotide sequence ID" value="XM_059127612.1"/>
</dbReference>
<feature type="compositionally biased region" description="Polar residues" evidence="1">
    <location>
        <begin position="223"/>
        <end position="237"/>
    </location>
</feature>
<dbReference type="PANTHER" id="PTHR22654">
    <property type="entry name" value="G PROTEIN PATHWAY SUPPRESSOR 2"/>
    <property type="match status" value="1"/>
</dbReference>
<evidence type="ECO:0000256" key="1">
    <source>
        <dbReference type="SAM" id="MobiDB-lite"/>
    </source>
</evidence>
<evidence type="ECO:0000313" key="3">
    <source>
        <dbReference type="RefSeq" id="XP_058983595.1"/>
    </source>
</evidence>
<accession>A0ABM3VCR9</accession>
<feature type="region of interest" description="Disordered" evidence="1">
    <location>
        <begin position="401"/>
        <end position="459"/>
    </location>
</feature>
<name>A0ABM3VCR9_MUSDO</name>
<feature type="region of interest" description="Disordered" evidence="1">
    <location>
        <begin position="264"/>
        <end position="351"/>
    </location>
</feature>
<organism evidence="2 3">
    <name type="scientific">Musca domestica</name>
    <name type="common">House fly</name>
    <dbReference type="NCBI Taxonomy" id="7370"/>
    <lineage>
        <taxon>Eukaryota</taxon>
        <taxon>Metazoa</taxon>
        <taxon>Ecdysozoa</taxon>
        <taxon>Arthropoda</taxon>
        <taxon>Hexapoda</taxon>
        <taxon>Insecta</taxon>
        <taxon>Pterygota</taxon>
        <taxon>Neoptera</taxon>
        <taxon>Endopterygota</taxon>
        <taxon>Diptera</taxon>
        <taxon>Brachycera</taxon>
        <taxon>Muscomorpha</taxon>
        <taxon>Muscoidea</taxon>
        <taxon>Muscidae</taxon>
        <taxon>Musca</taxon>
    </lineage>
</organism>